<dbReference type="GO" id="GO:0004674">
    <property type="term" value="F:protein serine/threonine kinase activity"/>
    <property type="evidence" value="ECO:0007669"/>
    <property type="project" value="UniProtKB-KW"/>
</dbReference>
<sequence>MFQIPTCVGGLFDVEWKKPIGAGAFGEIYKGTERKTGEYVAIKFEAHGYHKDYQLEGEADMYRQLQGGPGIPKLRWYGTEGEYNILVMDLLGSSLEDMFEKYHHRFSLKTILLLAEQMLTRVEFLHSKSLIHRDIKPDNFLVGREGQNNTIYMIDFGLAKFFRNPMTLKHIPYREDKGLTGTIRYASINTHYGIELSR</sequence>
<comment type="caution">
    <text evidence="7">The sequence shown here is derived from an EMBL/GenBank/DDBJ whole genome shotgun (WGS) entry which is preliminary data.</text>
</comment>
<feature type="domain" description="Protein kinase" evidence="6">
    <location>
        <begin position="14"/>
        <end position="198"/>
    </location>
</feature>
<keyword evidence="5" id="KW-0723">Serine/threonine-protein kinase</keyword>
<accession>A0A5J4UQT0</accession>
<dbReference type="InterPro" id="IPR050235">
    <property type="entry name" value="CK1_Ser-Thr_kinase"/>
</dbReference>
<evidence type="ECO:0000256" key="5">
    <source>
        <dbReference type="RuleBase" id="RU000304"/>
    </source>
</evidence>
<dbReference type="InterPro" id="IPR017441">
    <property type="entry name" value="Protein_kinase_ATP_BS"/>
</dbReference>
<reference evidence="7 8" key="1">
    <citation type="submission" date="2019-03" db="EMBL/GenBank/DDBJ databases">
        <title>Single cell metagenomics reveals metabolic interactions within the superorganism composed of flagellate Streblomastix strix and complex community of Bacteroidetes bacteria on its surface.</title>
        <authorList>
            <person name="Treitli S.C."/>
            <person name="Kolisko M."/>
            <person name="Husnik F."/>
            <person name="Keeling P."/>
            <person name="Hampl V."/>
        </authorList>
    </citation>
    <scope>NUCLEOTIDE SEQUENCE [LARGE SCALE GENOMIC DNA]</scope>
    <source>
        <strain evidence="7">ST1C</strain>
    </source>
</reference>
<evidence type="ECO:0000313" key="7">
    <source>
        <dbReference type="EMBL" id="KAA6372779.1"/>
    </source>
</evidence>
<dbReference type="AlphaFoldDB" id="A0A5J4UQT0"/>
<evidence type="ECO:0000256" key="2">
    <source>
        <dbReference type="ARBA" id="ARBA00022741"/>
    </source>
</evidence>
<keyword evidence="7" id="KW-0808">Transferase</keyword>
<evidence type="ECO:0000256" key="4">
    <source>
        <dbReference type="PROSITE-ProRule" id="PRU10141"/>
    </source>
</evidence>
<dbReference type="SUPFAM" id="SSF56112">
    <property type="entry name" value="Protein kinase-like (PK-like)"/>
    <property type="match status" value="1"/>
</dbReference>
<dbReference type="SMART" id="SM00220">
    <property type="entry name" value="S_TKc"/>
    <property type="match status" value="1"/>
</dbReference>
<proteinExistence type="inferred from homology"/>
<dbReference type="PANTHER" id="PTHR11909">
    <property type="entry name" value="CASEIN KINASE-RELATED"/>
    <property type="match status" value="1"/>
</dbReference>
<feature type="binding site" evidence="4">
    <location>
        <position position="43"/>
    </location>
    <ligand>
        <name>ATP</name>
        <dbReference type="ChEBI" id="CHEBI:30616"/>
    </ligand>
</feature>
<dbReference type="Pfam" id="PF00069">
    <property type="entry name" value="Pkinase"/>
    <property type="match status" value="1"/>
</dbReference>
<dbReference type="PROSITE" id="PS00107">
    <property type="entry name" value="PROTEIN_KINASE_ATP"/>
    <property type="match status" value="1"/>
</dbReference>
<dbReference type="InterPro" id="IPR011009">
    <property type="entry name" value="Kinase-like_dom_sf"/>
</dbReference>
<dbReference type="Proteomes" id="UP000324800">
    <property type="component" value="Unassembled WGS sequence"/>
</dbReference>
<dbReference type="OrthoDB" id="5800476at2759"/>
<dbReference type="PROSITE" id="PS50011">
    <property type="entry name" value="PROTEIN_KINASE_DOM"/>
    <property type="match status" value="1"/>
</dbReference>
<dbReference type="Gene3D" id="1.10.510.10">
    <property type="entry name" value="Transferase(Phosphotransferase) domain 1"/>
    <property type="match status" value="1"/>
</dbReference>
<dbReference type="Gene3D" id="3.30.200.20">
    <property type="entry name" value="Phosphorylase Kinase, domain 1"/>
    <property type="match status" value="1"/>
</dbReference>
<keyword evidence="7" id="KW-0418">Kinase</keyword>
<keyword evidence="3 4" id="KW-0067">ATP-binding</keyword>
<gene>
    <name evidence="7" type="ORF">EZS28_031694</name>
</gene>
<dbReference type="InterPro" id="IPR000719">
    <property type="entry name" value="Prot_kinase_dom"/>
</dbReference>
<keyword evidence="2 4" id="KW-0547">Nucleotide-binding</keyword>
<name>A0A5J4UQT0_9EUKA</name>
<dbReference type="EC" id="2.7.11.1" evidence="1"/>
<dbReference type="PROSITE" id="PS00108">
    <property type="entry name" value="PROTEIN_KINASE_ST"/>
    <property type="match status" value="1"/>
</dbReference>
<dbReference type="CDD" id="cd14016">
    <property type="entry name" value="STKc_CK1"/>
    <property type="match status" value="1"/>
</dbReference>
<evidence type="ECO:0000256" key="3">
    <source>
        <dbReference type="ARBA" id="ARBA00022840"/>
    </source>
</evidence>
<dbReference type="InterPro" id="IPR008271">
    <property type="entry name" value="Ser/Thr_kinase_AS"/>
</dbReference>
<dbReference type="EMBL" id="SNRW01013301">
    <property type="protein sequence ID" value="KAA6372779.1"/>
    <property type="molecule type" value="Genomic_DNA"/>
</dbReference>
<evidence type="ECO:0000259" key="6">
    <source>
        <dbReference type="PROSITE" id="PS50011"/>
    </source>
</evidence>
<organism evidence="7 8">
    <name type="scientific">Streblomastix strix</name>
    <dbReference type="NCBI Taxonomy" id="222440"/>
    <lineage>
        <taxon>Eukaryota</taxon>
        <taxon>Metamonada</taxon>
        <taxon>Preaxostyla</taxon>
        <taxon>Oxymonadida</taxon>
        <taxon>Streblomastigidae</taxon>
        <taxon>Streblomastix</taxon>
    </lineage>
</organism>
<dbReference type="GO" id="GO:0005524">
    <property type="term" value="F:ATP binding"/>
    <property type="evidence" value="ECO:0007669"/>
    <property type="project" value="UniProtKB-UniRule"/>
</dbReference>
<comment type="similarity">
    <text evidence="5">Belongs to the protein kinase superfamily.</text>
</comment>
<evidence type="ECO:0000256" key="1">
    <source>
        <dbReference type="ARBA" id="ARBA00012513"/>
    </source>
</evidence>
<protein>
    <recommendedName>
        <fullName evidence="1">non-specific serine/threonine protein kinase</fullName>
        <ecNumber evidence="1">2.7.11.1</ecNumber>
    </recommendedName>
</protein>
<evidence type="ECO:0000313" key="8">
    <source>
        <dbReference type="Proteomes" id="UP000324800"/>
    </source>
</evidence>